<dbReference type="NCBIfam" id="TIGR04316">
    <property type="entry name" value="dhbA_paeA"/>
    <property type="match status" value="1"/>
</dbReference>
<comment type="similarity">
    <text evidence="2 9">Belongs to the short-chain dehydrogenases/reductases (SDR) family.</text>
</comment>
<organism evidence="10">
    <name type="scientific">Polaromonas hydrogenivorans</name>
    <dbReference type="NCBI Taxonomy" id="335476"/>
    <lineage>
        <taxon>Bacteria</taxon>
        <taxon>Pseudomonadati</taxon>
        <taxon>Pseudomonadota</taxon>
        <taxon>Betaproteobacteria</taxon>
        <taxon>Burkholderiales</taxon>
        <taxon>Comamonadaceae</taxon>
        <taxon>Polaromonas</taxon>
    </lineage>
</organism>
<evidence type="ECO:0000313" key="10">
    <source>
        <dbReference type="EMBL" id="XBP69872.1"/>
    </source>
</evidence>
<keyword evidence="4" id="KW-0520">NAD</keyword>
<comment type="pathway">
    <text evidence="1">Siderophore biosynthesis.</text>
</comment>
<evidence type="ECO:0000256" key="2">
    <source>
        <dbReference type="ARBA" id="ARBA00006484"/>
    </source>
</evidence>
<dbReference type="GO" id="GO:0008667">
    <property type="term" value="F:2,3-dihydro-2,3-dihydroxybenzoate dehydrogenase activity"/>
    <property type="evidence" value="ECO:0007669"/>
    <property type="project" value="UniProtKB-UniRule"/>
</dbReference>
<dbReference type="InterPro" id="IPR020904">
    <property type="entry name" value="Sc_DH/Rdtase_CS"/>
</dbReference>
<dbReference type="PRINTS" id="PR00080">
    <property type="entry name" value="SDRFAMILY"/>
</dbReference>
<evidence type="ECO:0000256" key="9">
    <source>
        <dbReference type="RuleBase" id="RU000363"/>
    </source>
</evidence>
<reference evidence="10" key="1">
    <citation type="submission" date="2024-05" db="EMBL/GenBank/DDBJ databases">
        <authorList>
            <person name="Bunk B."/>
            <person name="Swiderski J."/>
            <person name="Sproer C."/>
            <person name="Thiel V."/>
        </authorList>
    </citation>
    <scope>NUCLEOTIDE SEQUENCE</scope>
    <source>
        <strain evidence="10">DSM 17735</strain>
    </source>
</reference>
<comment type="catalytic activity">
    <reaction evidence="5">
        <text>(2S,3S)-2,3-dihydroxy-2,3-dihydrobenzoate + NAD(+) = 2,3-dihydroxybenzoate + NADH + H(+)</text>
        <dbReference type="Rhea" id="RHEA:23824"/>
        <dbReference type="ChEBI" id="CHEBI:15378"/>
        <dbReference type="ChEBI" id="CHEBI:36654"/>
        <dbReference type="ChEBI" id="CHEBI:57540"/>
        <dbReference type="ChEBI" id="CHEBI:57945"/>
        <dbReference type="ChEBI" id="CHEBI:58764"/>
        <dbReference type="EC" id="1.3.1.28"/>
    </reaction>
</comment>
<dbReference type="NCBIfam" id="NF006074">
    <property type="entry name" value="PRK08220.1"/>
    <property type="match status" value="1"/>
</dbReference>
<dbReference type="Gene3D" id="3.40.50.720">
    <property type="entry name" value="NAD(P)-binding Rossmann-like Domain"/>
    <property type="match status" value="1"/>
</dbReference>
<dbReference type="InterPro" id="IPR002347">
    <property type="entry name" value="SDR_fam"/>
</dbReference>
<dbReference type="FunFam" id="3.40.50.720:FF:000160">
    <property type="entry name" value="2,3-dihydro-2,3-dihydroxybenzoate dehydrogenase"/>
    <property type="match status" value="1"/>
</dbReference>
<dbReference type="SUPFAM" id="SSF51735">
    <property type="entry name" value="NAD(P)-binding Rossmann-fold domains"/>
    <property type="match status" value="1"/>
</dbReference>
<dbReference type="EC" id="1.3.1.28" evidence="6 8"/>
<evidence type="ECO:0000256" key="6">
    <source>
        <dbReference type="ARBA" id="ARBA00066334"/>
    </source>
</evidence>
<proteinExistence type="inferred from homology"/>
<protein>
    <recommendedName>
        <fullName evidence="7 8">2,3-dihydro-2,3-dihydroxybenzoate dehydrogenase</fullName>
        <ecNumber evidence="6 8">1.3.1.28</ecNumber>
    </recommendedName>
</protein>
<accession>A0AAU7LQG0</accession>
<name>A0AAU7LQG0_9BURK</name>
<evidence type="ECO:0000256" key="8">
    <source>
        <dbReference type="NCBIfam" id="TIGR04316"/>
    </source>
</evidence>
<dbReference type="RefSeq" id="WP_349278798.1">
    <property type="nucleotide sequence ID" value="NZ_CBCSCU010000026.1"/>
</dbReference>
<evidence type="ECO:0000256" key="4">
    <source>
        <dbReference type="ARBA" id="ARBA00023027"/>
    </source>
</evidence>
<dbReference type="PANTHER" id="PTHR42760:SF115">
    <property type="entry name" value="3-OXOACYL-[ACYL-CARRIER-PROTEIN] REDUCTASE FABG"/>
    <property type="match status" value="1"/>
</dbReference>
<dbReference type="Pfam" id="PF00106">
    <property type="entry name" value="adh_short"/>
    <property type="match status" value="1"/>
</dbReference>
<evidence type="ECO:0000256" key="3">
    <source>
        <dbReference type="ARBA" id="ARBA00023002"/>
    </source>
</evidence>
<dbReference type="PRINTS" id="PR01397">
    <property type="entry name" value="DHBDHDRGNASE"/>
</dbReference>
<evidence type="ECO:0000256" key="1">
    <source>
        <dbReference type="ARBA" id="ARBA00004924"/>
    </source>
</evidence>
<dbReference type="AlphaFoldDB" id="A0AAU7LQG0"/>
<evidence type="ECO:0000256" key="7">
    <source>
        <dbReference type="ARBA" id="ARBA00067530"/>
    </source>
</evidence>
<keyword evidence="3 10" id="KW-0560">Oxidoreductase</keyword>
<dbReference type="GO" id="GO:0019290">
    <property type="term" value="P:siderophore biosynthetic process"/>
    <property type="evidence" value="ECO:0007669"/>
    <property type="project" value="InterPro"/>
</dbReference>
<dbReference type="InterPro" id="IPR036291">
    <property type="entry name" value="NAD(P)-bd_dom_sf"/>
</dbReference>
<dbReference type="EMBL" id="CP157675">
    <property type="protein sequence ID" value="XBP69872.1"/>
    <property type="molecule type" value="Genomic_DNA"/>
</dbReference>
<dbReference type="PROSITE" id="PS00061">
    <property type="entry name" value="ADH_SHORT"/>
    <property type="match status" value="1"/>
</dbReference>
<sequence length="253" mass="26197">MNGKIAIVTGAAQGIGAAVALALGRRGVRVAALDIQADALAQLAGQQPDGIHPYPVDLRASQAVNAVVEKIEAELGPVDMLVNVAGILRMGSICDMSDDDWDATFAVNLHGVFYLSRAVARRMLPRRQGAIVTVGSNAAAVPRLQMAAYAASKAAAGHFTKCLGLELAGHGIRCNVVSPGSTDTAMQRAFCPSPEDVQKVLDGSLPGYRTGIPLGRIASAQDIAAAVVFLLGDEARHITMHDLRVDGGATLGV</sequence>
<dbReference type="GO" id="GO:0016616">
    <property type="term" value="F:oxidoreductase activity, acting on the CH-OH group of donors, NAD or NADP as acceptor"/>
    <property type="evidence" value="ECO:0007669"/>
    <property type="project" value="TreeGrafter"/>
</dbReference>
<dbReference type="PANTHER" id="PTHR42760">
    <property type="entry name" value="SHORT-CHAIN DEHYDROGENASES/REDUCTASES FAMILY MEMBER"/>
    <property type="match status" value="1"/>
</dbReference>
<dbReference type="InterPro" id="IPR003560">
    <property type="entry name" value="DHB_DH"/>
</dbReference>
<gene>
    <name evidence="10" type="ORF">ABLV49_18655</name>
</gene>
<evidence type="ECO:0000256" key="5">
    <source>
        <dbReference type="ARBA" id="ARBA00052874"/>
    </source>
</evidence>